<protein>
    <recommendedName>
        <fullName evidence="5">aldehyde dehydrogenase (NAD(+))</fullName>
        <ecNumber evidence="5">1.2.1.3</ecNumber>
    </recommendedName>
</protein>
<feature type="domain" description="Aldehyde dehydrogenase" evidence="9">
    <location>
        <begin position="39"/>
        <end position="500"/>
    </location>
</feature>
<dbReference type="Pfam" id="PF00171">
    <property type="entry name" value="Aldedh"/>
    <property type="match status" value="1"/>
</dbReference>
<dbReference type="InterPro" id="IPR016163">
    <property type="entry name" value="Ald_DH_C"/>
</dbReference>
<evidence type="ECO:0000256" key="4">
    <source>
        <dbReference type="ARBA" id="ARBA00023027"/>
    </source>
</evidence>
<evidence type="ECO:0000256" key="6">
    <source>
        <dbReference type="ARBA" id="ARBA00049194"/>
    </source>
</evidence>
<sequence length="516" mass="55368">MICICKEISISSTAYTAIMALTFPPRELYYNGQSHPATSGKTFQTINPATATPLADIQIASHKDIDAAIASGERAFPEWSQTPAIARARILHKAASLLRERNDEIARVETLDSGKAFTETSTVDVVTGADVLEYYANFIGGGGLNGETTQLREDAWVYTKKAALGVCAGIGAWNYPIQIALWKSAACLAAGNTMVYKPSEFTPLHAQTLAQIYTEAGLPSGVFNVINGAGDVGAYLTSHPSIAKVSFTGQVSTGQKVAGSAAGNMKYVTMELGGKSPLIVCPDADIESAVDGAMMANFYSTGQVCTNGTRVFVPRSMKSSFEKLLLEKIAFVRAGPLFDDQTNFGPLSSKVHQEKVISYIRHGIESDKATLLCGGPEKLDVPKDLQAGFWVKPTIFTDCTDDMRIVKEEIFGPVMSVLYYDTVEEAVQRANATELGLAAGVFTKDLNQAHRVIDQLQAGITWVNTWGESPAEMAVGGWKKSGLGVENGRRGIEAWVQNKSTLVDMCGSVATVFAKL</sequence>
<evidence type="ECO:0000256" key="2">
    <source>
        <dbReference type="ARBA" id="ARBA00022723"/>
    </source>
</evidence>
<dbReference type="GO" id="GO:0046872">
    <property type="term" value="F:metal ion binding"/>
    <property type="evidence" value="ECO:0007669"/>
    <property type="project" value="UniProtKB-KW"/>
</dbReference>
<comment type="caution">
    <text evidence="10">The sequence shown here is derived from an EMBL/GenBank/DDBJ whole genome shotgun (WGS) entry which is preliminary data.</text>
</comment>
<dbReference type="SUPFAM" id="SSF53720">
    <property type="entry name" value="ALDH-like"/>
    <property type="match status" value="1"/>
</dbReference>
<keyword evidence="11" id="KW-1185">Reference proteome</keyword>
<proteinExistence type="inferred from homology"/>
<dbReference type="Gene3D" id="3.40.309.10">
    <property type="entry name" value="Aldehyde Dehydrogenase, Chain A, domain 2"/>
    <property type="match status" value="1"/>
</dbReference>
<evidence type="ECO:0000256" key="1">
    <source>
        <dbReference type="ARBA" id="ARBA00009986"/>
    </source>
</evidence>
<evidence type="ECO:0000313" key="10">
    <source>
        <dbReference type="EMBL" id="OQE31248.1"/>
    </source>
</evidence>
<reference evidence="11" key="1">
    <citation type="journal article" date="2017" name="Nat. Microbiol.">
        <title>Global analysis of biosynthetic gene clusters reveals vast potential of secondary metabolite production in Penicillium species.</title>
        <authorList>
            <person name="Nielsen J.C."/>
            <person name="Grijseels S."/>
            <person name="Prigent S."/>
            <person name="Ji B."/>
            <person name="Dainat J."/>
            <person name="Nielsen K.F."/>
            <person name="Frisvad J.C."/>
            <person name="Workman M."/>
            <person name="Nielsen J."/>
        </authorList>
    </citation>
    <scope>NUCLEOTIDE SEQUENCE [LARGE SCALE GENOMIC DNA]</scope>
    <source>
        <strain evidence="11">IBT 24891</strain>
    </source>
</reference>
<dbReference type="GO" id="GO:0004029">
    <property type="term" value="F:aldehyde dehydrogenase (NAD+) activity"/>
    <property type="evidence" value="ECO:0007669"/>
    <property type="project" value="UniProtKB-EC"/>
</dbReference>
<dbReference type="AlphaFoldDB" id="A0A1V6TY31"/>
<keyword evidence="4" id="KW-0520">NAD</keyword>
<dbReference type="STRING" id="303698.A0A1V6TY31"/>
<gene>
    <name evidence="10" type="ORF">PENSTE_c001G08772</name>
</gene>
<dbReference type="InterPro" id="IPR016161">
    <property type="entry name" value="Ald_DH/histidinol_DH"/>
</dbReference>
<dbReference type="PANTHER" id="PTHR11699">
    <property type="entry name" value="ALDEHYDE DEHYDROGENASE-RELATED"/>
    <property type="match status" value="1"/>
</dbReference>
<dbReference type="FunFam" id="3.40.605.10:FF:000007">
    <property type="entry name" value="NAD/NADP-dependent betaine aldehyde dehydrogenase"/>
    <property type="match status" value="1"/>
</dbReference>
<evidence type="ECO:0000313" key="11">
    <source>
        <dbReference type="Proteomes" id="UP000191285"/>
    </source>
</evidence>
<dbReference type="InterPro" id="IPR015590">
    <property type="entry name" value="Aldehyde_DH_dom"/>
</dbReference>
<dbReference type="PROSITE" id="PS00070">
    <property type="entry name" value="ALDEHYDE_DEHYDR_CYS"/>
    <property type="match status" value="1"/>
</dbReference>
<dbReference type="FunFam" id="3.40.309.10:FF:000014">
    <property type="entry name" value="NAD/NADP-dependent betaine aldehyde dehydrogenase"/>
    <property type="match status" value="1"/>
</dbReference>
<organism evidence="10 11">
    <name type="scientific">Penicillium steckii</name>
    <dbReference type="NCBI Taxonomy" id="303698"/>
    <lineage>
        <taxon>Eukaryota</taxon>
        <taxon>Fungi</taxon>
        <taxon>Dikarya</taxon>
        <taxon>Ascomycota</taxon>
        <taxon>Pezizomycotina</taxon>
        <taxon>Eurotiomycetes</taxon>
        <taxon>Eurotiomycetidae</taxon>
        <taxon>Eurotiales</taxon>
        <taxon>Aspergillaceae</taxon>
        <taxon>Penicillium</taxon>
    </lineage>
</organism>
<dbReference type="PROSITE" id="PS00687">
    <property type="entry name" value="ALDEHYDE_DEHYDR_GLU"/>
    <property type="match status" value="1"/>
</dbReference>
<accession>A0A1V6TY31</accession>
<dbReference type="EMBL" id="MLKD01000001">
    <property type="protein sequence ID" value="OQE31248.1"/>
    <property type="molecule type" value="Genomic_DNA"/>
</dbReference>
<dbReference type="Gene3D" id="3.40.605.10">
    <property type="entry name" value="Aldehyde Dehydrogenase, Chain A, domain 1"/>
    <property type="match status" value="1"/>
</dbReference>
<evidence type="ECO:0000256" key="7">
    <source>
        <dbReference type="PROSITE-ProRule" id="PRU10007"/>
    </source>
</evidence>
<dbReference type="EC" id="1.2.1.3" evidence="5"/>
<dbReference type="InterPro" id="IPR016160">
    <property type="entry name" value="Ald_DH_CS_CYS"/>
</dbReference>
<evidence type="ECO:0000259" key="9">
    <source>
        <dbReference type="Pfam" id="PF00171"/>
    </source>
</evidence>
<dbReference type="InterPro" id="IPR029510">
    <property type="entry name" value="Ald_DH_CS_GLU"/>
</dbReference>
<dbReference type="InterPro" id="IPR016162">
    <property type="entry name" value="Ald_DH_N"/>
</dbReference>
<keyword evidence="2" id="KW-0479">Metal-binding</keyword>
<dbReference type="OrthoDB" id="310895at2759"/>
<name>A0A1V6TY31_9EURO</name>
<comment type="similarity">
    <text evidence="1 8">Belongs to the aldehyde dehydrogenase family.</text>
</comment>
<evidence type="ECO:0000256" key="8">
    <source>
        <dbReference type="RuleBase" id="RU003345"/>
    </source>
</evidence>
<evidence type="ECO:0000256" key="5">
    <source>
        <dbReference type="ARBA" id="ARBA00024226"/>
    </source>
</evidence>
<evidence type="ECO:0000256" key="3">
    <source>
        <dbReference type="ARBA" id="ARBA00023002"/>
    </source>
</evidence>
<dbReference type="CDD" id="cd07090">
    <property type="entry name" value="ALDH_F9_TMBADH"/>
    <property type="match status" value="1"/>
</dbReference>
<comment type="catalytic activity">
    <reaction evidence="6">
        <text>an aldehyde + NAD(+) + H2O = a carboxylate + NADH + 2 H(+)</text>
        <dbReference type="Rhea" id="RHEA:16185"/>
        <dbReference type="ChEBI" id="CHEBI:15377"/>
        <dbReference type="ChEBI" id="CHEBI:15378"/>
        <dbReference type="ChEBI" id="CHEBI:17478"/>
        <dbReference type="ChEBI" id="CHEBI:29067"/>
        <dbReference type="ChEBI" id="CHEBI:57540"/>
        <dbReference type="ChEBI" id="CHEBI:57945"/>
        <dbReference type="EC" id="1.2.1.3"/>
    </reaction>
</comment>
<feature type="active site" evidence="7">
    <location>
        <position position="271"/>
    </location>
</feature>
<dbReference type="Proteomes" id="UP000191285">
    <property type="component" value="Unassembled WGS sequence"/>
</dbReference>
<dbReference type="NCBIfam" id="NF009725">
    <property type="entry name" value="PRK13252.1"/>
    <property type="match status" value="1"/>
</dbReference>
<keyword evidence="3 8" id="KW-0560">Oxidoreductase</keyword>